<evidence type="ECO:0000256" key="2">
    <source>
        <dbReference type="ARBA" id="ARBA00006228"/>
    </source>
</evidence>
<dbReference type="Pfam" id="PF01899">
    <property type="entry name" value="MNHE"/>
    <property type="match status" value="1"/>
</dbReference>
<proteinExistence type="inferred from homology"/>
<dbReference type="PANTHER" id="PTHR34584">
    <property type="entry name" value="NA(+)/H(+) ANTIPORTER SUBUNIT E1"/>
    <property type="match status" value="1"/>
</dbReference>
<keyword evidence="5 7" id="KW-1133">Transmembrane helix</keyword>
<dbReference type="GO" id="GO:0005886">
    <property type="term" value="C:plasma membrane"/>
    <property type="evidence" value="ECO:0007669"/>
    <property type="project" value="UniProtKB-SubCell"/>
</dbReference>
<keyword evidence="6 7" id="KW-0472">Membrane</keyword>
<keyword evidence="9" id="KW-1185">Reference proteome</keyword>
<dbReference type="AlphaFoldDB" id="A0A1I7B349"/>
<keyword evidence="4 7" id="KW-0812">Transmembrane</keyword>
<comment type="subcellular location">
    <subcellularLocation>
        <location evidence="1">Cell membrane</location>
        <topology evidence="1">Multi-pass membrane protein</topology>
    </subcellularLocation>
</comment>
<organism evidence="8 9">
    <name type="scientific">Sedimentitalea nanhaiensis</name>
    <dbReference type="NCBI Taxonomy" id="999627"/>
    <lineage>
        <taxon>Bacteria</taxon>
        <taxon>Pseudomonadati</taxon>
        <taxon>Pseudomonadota</taxon>
        <taxon>Alphaproteobacteria</taxon>
        <taxon>Rhodobacterales</taxon>
        <taxon>Paracoccaceae</taxon>
        <taxon>Sedimentitalea</taxon>
    </lineage>
</organism>
<dbReference type="RefSeq" id="WP_036050082.1">
    <property type="nucleotide sequence ID" value="NZ_FPAW01000008.1"/>
</dbReference>
<evidence type="ECO:0000256" key="5">
    <source>
        <dbReference type="ARBA" id="ARBA00022989"/>
    </source>
</evidence>
<evidence type="ECO:0000256" key="4">
    <source>
        <dbReference type="ARBA" id="ARBA00022692"/>
    </source>
</evidence>
<evidence type="ECO:0000256" key="3">
    <source>
        <dbReference type="ARBA" id="ARBA00022475"/>
    </source>
</evidence>
<dbReference type="eggNOG" id="COG1863">
    <property type="taxonomic scope" value="Bacteria"/>
</dbReference>
<dbReference type="PANTHER" id="PTHR34584:SF1">
    <property type="entry name" value="NA(+)_H(+) ANTIPORTER SUBUNIT E1"/>
    <property type="match status" value="1"/>
</dbReference>
<comment type="similarity">
    <text evidence="2">Belongs to the CPA3 antiporters (TC 2.A.63) subunit E family.</text>
</comment>
<evidence type="ECO:0000313" key="9">
    <source>
        <dbReference type="Proteomes" id="UP000182466"/>
    </source>
</evidence>
<evidence type="ECO:0000313" key="8">
    <source>
        <dbReference type="EMBL" id="SFT81548.1"/>
    </source>
</evidence>
<evidence type="ECO:0000256" key="1">
    <source>
        <dbReference type="ARBA" id="ARBA00004651"/>
    </source>
</evidence>
<dbReference type="GO" id="GO:0008324">
    <property type="term" value="F:monoatomic cation transmembrane transporter activity"/>
    <property type="evidence" value="ECO:0007669"/>
    <property type="project" value="InterPro"/>
</dbReference>
<protein>
    <submittedName>
        <fullName evidence="8">Multisubunit sodium/proton antiporter, MrpE subunit</fullName>
    </submittedName>
</protein>
<dbReference type="EMBL" id="FPAW01000008">
    <property type="protein sequence ID" value="SFT81548.1"/>
    <property type="molecule type" value="Genomic_DNA"/>
</dbReference>
<evidence type="ECO:0000256" key="6">
    <source>
        <dbReference type="ARBA" id="ARBA00023136"/>
    </source>
</evidence>
<keyword evidence="3" id="KW-1003">Cell membrane</keyword>
<gene>
    <name evidence="8" type="ORF">SAMN05216236_108108</name>
</gene>
<feature type="transmembrane region" description="Helical" evidence="7">
    <location>
        <begin position="7"/>
        <end position="40"/>
    </location>
</feature>
<name>A0A1I7B349_9RHOB</name>
<reference evidence="8 9" key="1">
    <citation type="submission" date="2016-10" db="EMBL/GenBank/DDBJ databases">
        <authorList>
            <person name="de Groot N.N."/>
        </authorList>
    </citation>
    <scope>NUCLEOTIDE SEQUENCE [LARGE SCALE GENOMIC DNA]</scope>
    <source>
        <strain evidence="8 9">CGMCC 1.10959</strain>
    </source>
</reference>
<evidence type="ECO:0000256" key="7">
    <source>
        <dbReference type="SAM" id="Phobius"/>
    </source>
</evidence>
<sequence length="160" mass="17381">MRVIGTAVVLAGLWLLMSGVYTTMVVGLGAVSVVLVVYVLQRMDTVDGDRVEIRLKPLASVGYFIWLLAEIAKSSWSVTRIVLSPKMPIVQHLFSVPHTQKTDLGQVIFANSITLTPGTLTVETDLGYFLVHALAYAPEDMDALADMDGRVSAIEHPKVA</sequence>
<dbReference type="STRING" id="999627.SAMN05216236_108108"/>
<accession>A0A1I7B349</accession>
<dbReference type="InterPro" id="IPR002758">
    <property type="entry name" value="Cation_antiport_E"/>
</dbReference>
<dbReference type="Proteomes" id="UP000182466">
    <property type="component" value="Unassembled WGS sequence"/>
</dbReference>